<dbReference type="InterPro" id="IPR027417">
    <property type="entry name" value="P-loop_NTPase"/>
</dbReference>
<dbReference type="InterPro" id="IPR006703">
    <property type="entry name" value="G_AIG1"/>
</dbReference>
<dbReference type="EMBL" id="ADFV01062507">
    <property type="status" value="NOT_ANNOTATED_CDS"/>
    <property type="molecule type" value="Genomic_DNA"/>
</dbReference>
<feature type="coiled-coil region" evidence="4">
    <location>
        <begin position="240"/>
        <end position="297"/>
    </location>
</feature>
<dbReference type="InterPro" id="IPR045058">
    <property type="entry name" value="GIMA/IAN/Toc"/>
</dbReference>
<dbReference type="RefSeq" id="XP_030682244.1">
    <property type="nucleotide sequence ID" value="XM_030826384.1"/>
</dbReference>
<comment type="similarity">
    <text evidence="1">Belongs to the TRAFAC class TrmE-Era-EngA-EngB-Septin-like GTPase superfamily. AIG1/Toc34/Toc159-like paraseptin GTPase family. IAN subfamily.</text>
</comment>
<dbReference type="GeneTree" id="ENSGT00940000159317"/>
<keyword evidence="2" id="KW-0547">Nucleotide-binding</keyword>
<evidence type="ECO:0000313" key="6">
    <source>
        <dbReference type="Ensembl" id="ENSNLEP00000004624.1"/>
    </source>
</evidence>
<reference evidence="6" key="2">
    <citation type="submission" date="2025-08" db="UniProtKB">
        <authorList>
            <consortium name="Ensembl"/>
        </authorList>
    </citation>
    <scope>IDENTIFICATION</scope>
</reference>
<dbReference type="PANTHER" id="PTHR10903:SF182">
    <property type="entry name" value="GTPASE IMAP FAMILY MEMBER 4"/>
    <property type="match status" value="1"/>
</dbReference>
<evidence type="ECO:0000259" key="5">
    <source>
        <dbReference type="PROSITE" id="PS51720"/>
    </source>
</evidence>
<dbReference type="KEGG" id="nle:100589187"/>
<dbReference type="AlphaFoldDB" id="G1QUK4"/>
<dbReference type="SUPFAM" id="SSF52540">
    <property type="entry name" value="P-loop containing nucleoside triphosphate hydrolases"/>
    <property type="match status" value="1"/>
</dbReference>
<dbReference type="Gene3D" id="3.40.50.300">
    <property type="entry name" value="P-loop containing nucleotide triphosphate hydrolases"/>
    <property type="match status" value="1"/>
</dbReference>
<evidence type="ECO:0000256" key="1">
    <source>
        <dbReference type="ARBA" id="ARBA00008535"/>
    </source>
</evidence>
<evidence type="ECO:0000256" key="3">
    <source>
        <dbReference type="ARBA" id="ARBA00023134"/>
    </source>
</evidence>
<name>G1QUK4_NOMLE</name>
<keyword evidence="4" id="KW-0175">Coiled coil</keyword>
<dbReference type="OMA" id="YLMEAPE"/>
<dbReference type="FunCoup" id="G1QUK4">
    <property type="interactions" value="19"/>
</dbReference>
<dbReference type="Ensembl" id="ENSNLET00000004863.2">
    <property type="protein sequence ID" value="ENSNLEP00000004624.1"/>
    <property type="gene ID" value="ENSNLEG00000003833.2"/>
</dbReference>
<proteinExistence type="inferred from homology"/>
<dbReference type="CTD" id="55303"/>
<keyword evidence="3" id="KW-0342">GTP-binding</keyword>
<reference evidence="6" key="3">
    <citation type="submission" date="2025-09" db="UniProtKB">
        <authorList>
            <consortium name="Ensembl"/>
        </authorList>
    </citation>
    <scope>IDENTIFICATION</scope>
</reference>
<gene>
    <name evidence="6" type="primary">GIMAP4</name>
</gene>
<dbReference type="CDD" id="cd01852">
    <property type="entry name" value="AIG1"/>
    <property type="match status" value="1"/>
</dbReference>
<reference evidence="6 7" key="1">
    <citation type="submission" date="2012-10" db="EMBL/GenBank/DDBJ databases">
        <authorList>
            <consortium name="Gibbon Genome Sequencing Consortium"/>
        </authorList>
    </citation>
    <scope>NUCLEOTIDE SEQUENCE [LARGE SCALE GENOMIC DNA]</scope>
</reference>
<dbReference type="eggNOG" id="ENOG502R7PE">
    <property type="taxonomic scope" value="Eukaryota"/>
</dbReference>
<dbReference type="GO" id="GO:0005525">
    <property type="term" value="F:GTP binding"/>
    <property type="evidence" value="ECO:0007669"/>
    <property type="project" value="UniProtKB-KW"/>
</dbReference>
<accession>G1QUK4</accession>
<evidence type="ECO:0000313" key="7">
    <source>
        <dbReference type="Proteomes" id="UP000001073"/>
    </source>
</evidence>
<feature type="domain" description="AIG1-type G" evidence="5">
    <location>
        <begin position="42"/>
        <end position="244"/>
    </location>
</feature>
<protein>
    <submittedName>
        <fullName evidence="6">GTPase, IMAP family member 4</fullName>
    </submittedName>
</protein>
<evidence type="ECO:0000256" key="2">
    <source>
        <dbReference type="ARBA" id="ARBA00022741"/>
    </source>
</evidence>
<dbReference type="STRING" id="61853.ENSNLEP00000004624"/>
<dbReference type="GO" id="GO:0005829">
    <property type="term" value="C:cytosol"/>
    <property type="evidence" value="ECO:0007669"/>
    <property type="project" value="Ensembl"/>
</dbReference>
<dbReference type="PROSITE" id="PS51720">
    <property type="entry name" value="G_AIG1"/>
    <property type="match status" value="1"/>
</dbReference>
<dbReference type="HOGENOM" id="CLU_010468_0_0_1"/>
<dbReference type="GeneID" id="100589187"/>
<dbReference type="Pfam" id="PF04548">
    <property type="entry name" value="AIG1"/>
    <property type="match status" value="1"/>
</dbReference>
<sequence>MAAQYGSVSFNPSTPWASYGERAFSAPQTRLQGRPGRQEPRNSQLRIVLVGKTGVGKSATGNSILGQKMFHSGIAAKSITKKCEKRSSSWKETELVVVDTPGIFDTEVPSADTSKEITRCILLTSPGPHALLLVVPLGRYTEEEHKATEKILKMFGERARRFMILIFTRKDDLDDTNLHDYLREAPGDIQDLMGIFGDRYCAFNNRATGAEQEAQRAQLLVLIQRVVRENKGGCYTNRMYQRAEEEIQKQTQAMQELYRVELEREKARIREEYEEKIRKLEDKVEQGKRKVQMEKKLAEQEALYAVRQQEARMQVESQDGILELIKTALEIASFIFSRLFAED</sequence>
<keyword evidence="7" id="KW-1185">Reference proteome</keyword>
<organism evidence="6 7">
    <name type="scientific">Nomascus leucogenys</name>
    <name type="common">Northern white-cheeked gibbon</name>
    <name type="synonym">Hylobates leucogenys</name>
    <dbReference type="NCBI Taxonomy" id="61853"/>
    <lineage>
        <taxon>Eukaryota</taxon>
        <taxon>Metazoa</taxon>
        <taxon>Chordata</taxon>
        <taxon>Craniata</taxon>
        <taxon>Vertebrata</taxon>
        <taxon>Euteleostomi</taxon>
        <taxon>Mammalia</taxon>
        <taxon>Eutheria</taxon>
        <taxon>Euarchontoglires</taxon>
        <taxon>Primates</taxon>
        <taxon>Haplorrhini</taxon>
        <taxon>Catarrhini</taxon>
        <taxon>Hylobatidae</taxon>
        <taxon>Nomascus</taxon>
    </lineage>
</organism>
<evidence type="ECO:0000256" key="4">
    <source>
        <dbReference type="SAM" id="Coils"/>
    </source>
</evidence>
<dbReference type="FunFam" id="3.40.50.300:FF:000366">
    <property type="entry name" value="GTPase, IMAP family member 2"/>
    <property type="match status" value="1"/>
</dbReference>
<dbReference type="InParanoid" id="G1QUK4"/>
<dbReference type="Proteomes" id="UP000001073">
    <property type="component" value="Chromosome 13"/>
</dbReference>
<dbReference type="OrthoDB" id="5985928at2759"/>
<dbReference type="PANTHER" id="PTHR10903">
    <property type="entry name" value="GTPASE, IMAP FAMILY MEMBER-RELATED"/>
    <property type="match status" value="1"/>
</dbReference>